<dbReference type="InterPro" id="IPR013961">
    <property type="entry name" value="RAI1"/>
</dbReference>
<name>A0A9P5ZNH2_PLEER</name>
<comment type="catalytic activity">
    <reaction evidence="4">
        <text>a 5'-end triphospho-ribonucleoside in mRNA + H2O = a 5'-end phospho-ribonucleoside in mRNA + diphosphate + H(+)</text>
        <dbReference type="Rhea" id="RHEA:78683"/>
        <dbReference type="Rhea" id="RHEA-COMP:15692"/>
        <dbReference type="Rhea" id="RHEA-COMP:17164"/>
        <dbReference type="ChEBI" id="CHEBI:15377"/>
        <dbReference type="ChEBI" id="CHEBI:15378"/>
        <dbReference type="ChEBI" id="CHEBI:33019"/>
        <dbReference type="ChEBI" id="CHEBI:138282"/>
        <dbReference type="ChEBI" id="CHEBI:167618"/>
    </reaction>
    <physiologicalReaction direction="left-to-right" evidence="4">
        <dbReference type="Rhea" id="RHEA:78684"/>
    </physiologicalReaction>
</comment>
<feature type="region of interest" description="Disordered" evidence="7">
    <location>
        <begin position="1"/>
        <end position="43"/>
    </location>
</feature>
<dbReference type="Proteomes" id="UP000807025">
    <property type="component" value="Unassembled WGS sequence"/>
</dbReference>
<evidence type="ECO:0000256" key="4">
    <source>
        <dbReference type="ARBA" id="ARBA00044692"/>
    </source>
</evidence>
<keyword evidence="6" id="KW-0540">Nuclease</keyword>
<feature type="domain" description="RAI1-like" evidence="8">
    <location>
        <begin position="67"/>
        <end position="419"/>
    </location>
</feature>
<dbReference type="GO" id="GO:0034353">
    <property type="term" value="F:mRNA 5'-diphosphatase activity"/>
    <property type="evidence" value="ECO:0007669"/>
    <property type="project" value="TreeGrafter"/>
</dbReference>
<accession>A0A9P5ZNH2</accession>
<feature type="compositionally biased region" description="Low complexity" evidence="7">
    <location>
        <begin position="31"/>
        <end position="43"/>
    </location>
</feature>
<dbReference type="GO" id="GO:0004518">
    <property type="term" value="F:nuclease activity"/>
    <property type="evidence" value="ECO:0007669"/>
    <property type="project" value="UniProtKB-KW"/>
</dbReference>
<evidence type="ECO:0000313" key="9">
    <source>
        <dbReference type="EMBL" id="KAF9488986.1"/>
    </source>
</evidence>
<dbReference type="GO" id="GO:0005829">
    <property type="term" value="C:cytosol"/>
    <property type="evidence" value="ECO:0007669"/>
    <property type="project" value="TreeGrafter"/>
</dbReference>
<dbReference type="OrthoDB" id="5853397at2759"/>
<evidence type="ECO:0000259" key="8">
    <source>
        <dbReference type="Pfam" id="PF08652"/>
    </source>
</evidence>
<evidence type="ECO:0000256" key="6">
    <source>
        <dbReference type="RuleBase" id="RU367113"/>
    </source>
</evidence>
<evidence type="ECO:0000256" key="2">
    <source>
        <dbReference type="ARBA" id="ARBA00006562"/>
    </source>
</evidence>
<keyword evidence="6" id="KW-0547">Nucleotide-binding</keyword>
<protein>
    <recommendedName>
        <fullName evidence="6">Decapping nuclease</fullName>
        <ecNumber evidence="6">3.6.1.-</ecNumber>
    </recommendedName>
</protein>
<dbReference type="InterPro" id="IPR039039">
    <property type="entry name" value="RAI1-like_fam"/>
</dbReference>
<sequence length="481" mass="53799">MSKRNLDETDAVEVEGQDKKRLKSPNPGLLAASPTSTPPSQASHPVLELSYLAKDAKGAVNAVPFQLPTQLISFSYTPDRVLEFNDSALRYFVDPPRGARLSYGYDRWVRRPEERGRIDSLLKAWQKFGTEHPGALGEVGVVSWRGVMTKILTAPYEERDSWELNVMLVNGTMYFEEHLSEEKLQSKNDVGPRHRIQMYYGYSFESWCTSESPSPASPSGNPIQSMSDGHPPGWGGDVNTNVQWCSVVKTKLGNTRMVIGGEVDCVRGMYTGKPDNFVELKTSLTIRGVSDEARFEKKLIKFYFQSFLLGVPEITVGFRTPSGVLSTVQSFRTIEIPRLVRGKPGAWDPALCLEWGDRFLRELRSAIDVPSVDTPTPDSGKDGVPSNLPVWRVSFSPKVGITVKKLDKAGVMDVEAGDEEERIGFFPKCSLSVRIYFMNCRQFSYARTAFDQYMYTPPSGLGACEQWDLWALEGPEGLQIF</sequence>
<evidence type="ECO:0000256" key="3">
    <source>
        <dbReference type="ARBA" id="ARBA00044676"/>
    </source>
</evidence>
<evidence type="ECO:0000256" key="1">
    <source>
        <dbReference type="ARBA" id="ARBA00001968"/>
    </source>
</evidence>
<comment type="similarity">
    <text evidence="2 6">Belongs to the DXO/Dom3Z family.</text>
</comment>
<feature type="compositionally biased region" description="Polar residues" evidence="7">
    <location>
        <begin position="211"/>
        <end position="227"/>
    </location>
</feature>
<proteinExistence type="inferred from homology"/>
<comment type="catalytic activity">
    <reaction evidence="5">
        <text>a 5'-end NAD(+)-phospho-ribonucleoside in mRNA + H2O = a 5'-end phospho-ribonucleoside in mRNA + NAD(+) + H(+)</text>
        <dbReference type="Rhea" id="RHEA:60880"/>
        <dbReference type="Rhea" id="RHEA-COMP:15692"/>
        <dbReference type="Rhea" id="RHEA-COMP:15698"/>
        <dbReference type="ChEBI" id="CHEBI:15377"/>
        <dbReference type="ChEBI" id="CHEBI:15378"/>
        <dbReference type="ChEBI" id="CHEBI:57540"/>
        <dbReference type="ChEBI" id="CHEBI:138282"/>
        <dbReference type="ChEBI" id="CHEBI:144029"/>
    </reaction>
    <physiologicalReaction direction="left-to-right" evidence="5">
        <dbReference type="Rhea" id="RHEA:60881"/>
    </physiologicalReaction>
</comment>
<dbReference type="GO" id="GO:0003723">
    <property type="term" value="F:RNA binding"/>
    <property type="evidence" value="ECO:0007669"/>
    <property type="project" value="UniProtKB-KW"/>
</dbReference>
<comment type="catalytic activity">
    <reaction evidence="3">
        <text>a 5'-end (N(7)-methyl 5'-triphosphoguanosine)-ribonucleoside-ribonucleotide in mRNA + H2O = a (N(7)-methyl 5'-triphosphoguanosine)-nucleoside + a 5'-end phospho-ribonucleoside in mRNA + H(+)</text>
        <dbReference type="Rhea" id="RHEA:66928"/>
        <dbReference type="Rhea" id="RHEA-COMP:15692"/>
        <dbReference type="Rhea" id="RHEA-COMP:17313"/>
        <dbReference type="ChEBI" id="CHEBI:15377"/>
        <dbReference type="ChEBI" id="CHEBI:15378"/>
        <dbReference type="ChEBI" id="CHEBI:138282"/>
        <dbReference type="ChEBI" id="CHEBI:172876"/>
        <dbReference type="ChEBI" id="CHEBI:172877"/>
    </reaction>
    <physiologicalReaction direction="left-to-right" evidence="3">
        <dbReference type="Rhea" id="RHEA:66929"/>
    </physiologicalReaction>
</comment>
<dbReference type="GO" id="GO:0005634">
    <property type="term" value="C:nucleus"/>
    <property type="evidence" value="ECO:0007669"/>
    <property type="project" value="UniProtKB-SubCell"/>
</dbReference>
<dbReference type="EC" id="3.6.1.-" evidence="6"/>
<dbReference type="GO" id="GO:0046872">
    <property type="term" value="F:metal ion binding"/>
    <property type="evidence" value="ECO:0007669"/>
    <property type="project" value="UniProtKB-KW"/>
</dbReference>
<comment type="cofactor">
    <cofactor evidence="1 6">
        <name>a divalent metal cation</name>
        <dbReference type="ChEBI" id="CHEBI:60240"/>
    </cofactor>
</comment>
<evidence type="ECO:0000313" key="10">
    <source>
        <dbReference type="Proteomes" id="UP000807025"/>
    </source>
</evidence>
<organism evidence="9 10">
    <name type="scientific">Pleurotus eryngii</name>
    <name type="common">Boletus of the steppes</name>
    <dbReference type="NCBI Taxonomy" id="5323"/>
    <lineage>
        <taxon>Eukaryota</taxon>
        <taxon>Fungi</taxon>
        <taxon>Dikarya</taxon>
        <taxon>Basidiomycota</taxon>
        <taxon>Agaricomycotina</taxon>
        <taxon>Agaricomycetes</taxon>
        <taxon>Agaricomycetidae</taxon>
        <taxon>Agaricales</taxon>
        <taxon>Pleurotineae</taxon>
        <taxon>Pleurotaceae</taxon>
        <taxon>Pleurotus</taxon>
    </lineage>
</organism>
<dbReference type="EMBL" id="MU154688">
    <property type="protein sequence ID" value="KAF9488986.1"/>
    <property type="molecule type" value="Genomic_DNA"/>
</dbReference>
<gene>
    <name evidence="9" type="ORF">BDN71DRAFT_1435729</name>
</gene>
<reference evidence="9" key="1">
    <citation type="submission" date="2020-11" db="EMBL/GenBank/DDBJ databases">
        <authorList>
            <consortium name="DOE Joint Genome Institute"/>
            <person name="Ahrendt S."/>
            <person name="Riley R."/>
            <person name="Andreopoulos W."/>
            <person name="Labutti K."/>
            <person name="Pangilinan J."/>
            <person name="Ruiz-Duenas F.J."/>
            <person name="Barrasa J.M."/>
            <person name="Sanchez-Garcia M."/>
            <person name="Camarero S."/>
            <person name="Miyauchi S."/>
            <person name="Serrano A."/>
            <person name="Linde D."/>
            <person name="Babiker R."/>
            <person name="Drula E."/>
            <person name="Ayuso-Fernandez I."/>
            <person name="Pacheco R."/>
            <person name="Padilla G."/>
            <person name="Ferreira P."/>
            <person name="Barriuso J."/>
            <person name="Kellner H."/>
            <person name="Castanera R."/>
            <person name="Alfaro M."/>
            <person name="Ramirez L."/>
            <person name="Pisabarro A.G."/>
            <person name="Kuo A."/>
            <person name="Tritt A."/>
            <person name="Lipzen A."/>
            <person name="He G."/>
            <person name="Yan M."/>
            <person name="Ng V."/>
            <person name="Cullen D."/>
            <person name="Martin F."/>
            <person name="Rosso M.-N."/>
            <person name="Henrissat B."/>
            <person name="Hibbett D."/>
            <person name="Martinez A.T."/>
            <person name="Grigoriev I.V."/>
        </authorList>
    </citation>
    <scope>NUCLEOTIDE SEQUENCE</scope>
    <source>
        <strain evidence="9">ATCC 90797</strain>
    </source>
</reference>
<dbReference type="GO" id="GO:0000956">
    <property type="term" value="P:nuclear-transcribed mRNA catabolic process"/>
    <property type="evidence" value="ECO:0007669"/>
    <property type="project" value="TreeGrafter"/>
</dbReference>
<feature type="region of interest" description="Disordered" evidence="7">
    <location>
        <begin position="211"/>
        <end position="232"/>
    </location>
</feature>
<keyword evidence="6" id="KW-0694">RNA-binding</keyword>
<keyword evidence="6" id="KW-0539">Nucleus</keyword>
<keyword evidence="6" id="KW-0378">Hydrolase</keyword>
<comment type="subcellular location">
    <subcellularLocation>
        <location evidence="6">Nucleus</location>
    </subcellularLocation>
</comment>
<keyword evidence="10" id="KW-1185">Reference proteome</keyword>
<dbReference type="Pfam" id="PF08652">
    <property type="entry name" value="RAI1"/>
    <property type="match status" value="1"/>
</dbReference>
<dbReference type="AlphaFoldDB" id="A0A9P5ZNH2"/>
<dbReference type="PANTHER" id="PTHR12395:SF9">
    <property type="entry name" value="DECAPPING AND EXORIBONUCLEASE PROTEIN"/>
    <property type="match status" value="1"/>
</dbReference>
<dbReference type="PANTHER" id="PTHR12395">
    <property type="entry name" value="DOM-3 RELATED"/>
    <property type="match status" value="1"/>
</dbReference>
<keyword evidence="6" id="KW-0479">Metal-binding</keyword>
<comment type="function">
    <text evidence="6">Decapping enzyme for NAD-capped RNAs: specifically hydrolyzes the nicotinamide adenine dinucleotide (NAD) cap from a subset of RNAs by removing the entire NAD moiety from the 5'-end of an NAD-capped RNA.</text>
</comment>
<dbReference type="GO" id="GO:0110155">
    <property type="term" value="P:NAD-cap decapping"/>
    <property type="evidence" value="ECO:0007669"/>
    <property type="project" value="TreeGrafter"/>
</dbReference>
<dbReference type="GO" id="GO:0000166">
    <property type="term" value="F:nucleotide binding"/>
    <property type="evidence" value="ECO:0007669"/>
    <property type="project" value="UniProtKB-KW"/>
</dbReference>
<evidence type="ECO:0000256" key="5">
    <source>
        <dbReference type="ARBA" id="ARBA00048124"/>
    </source>
</evidence>
<comment type="caution">
    <text evidence="9">The sequence shown here is derived from an EMBL/GenBank/DDBJ whole genome shotgun (WGS) entry which is preliminary data.</text>
</comment>
<evidence type="ECO:0000256" key="7">
    <source>
        <dbReference type="SAM" id="MobiDB-lite"/>
    </source>
</evidence>